<dbReference type="AlphaFoldDB" id="A0A397YLL4"/>
<reference evidence="2 3" key="1">
    <citation type="submission" date="2018-06" db="EMBL/GenBank/DDBJ databases">
        <title>WGS assembly of Brassica rapa FPsc.</title>
        <authorList>
            <person name="Bowman J."/>
            <person name="Kohchi T."/>
            <person name="Yamato K."/>
            <person name="Jenkins J."/>
            <person name="Shu S."/>
            <person name="Ishizaki K."/>
            <person name="Yamaoka S."/>
            <person name="Nishihama R."/>
            <person name="Nakamura Y."/>
            <person name="Berger F."/>
            <person name="Adam C."/>
            <person name="Aki S."/>
            <person name="Althoff F."/>
            <person name="Araki T."/>
            <person name="Arteaga-Vazquez M."/>
            <person name="Balasubrmanian S."/>
            <person name="Bauer D."/>
            <person name="Boehm C."/>
            <person name="Briginshaw L."/>
            <person name="Caballero-Perez J."/>
            <person name="Catarino B."/>
            <person name="Chen F."/>
            <person name="Chiyoda S."/>
            <person name="Chovatia M."/>
            <person name="Davies K."/>
            <person name="Delmans M."/>
            <person name="Demura T."/>
            <person name="Dierschke T."/>
            <person name="Dolan L."/>
            <person name="Dorantes-Acosta A."/>
            <person name="Eklund D."/>
            <person name="Florent S."/>
            <person name="Flores-Sandoval E."/>
            <person name="Fujiyama A."/>
            <person name="Fukuzawa H."/>
            <person name="Galik B."/>
            <person name="Grimanelli D."/>
            <person name="Grimwood J."/>
            <person name="Grossniklaus U."/>
            <person name="Hamada T."/>
            <person name="Haseloff J."/>
            <person name="Hetherington A."/>
            <person name="Higo A."/>
            <person name="Hirakawa Y."/>
            <person name="Hundley H."/>
            <person name="Ikeda Y."/>
            <person name="Inoue K."/>
            <person name="Inoue S."/>
            <person name="Ishida S."/>
            <person name="Jia Q."/>
            <person name="Kakita M."/>
            <person name="Kanazawa T."/>
            <person name="Kawai Y."/>
            <person name="Kawashima T."/>
            <person name="Kennedy M."/>
            <person name="Kinose K."/>
            <person name="Kinoshita T."/>
            <person name="Kohara Y."/>
            <person name="Koide E."/>
            <person name="Komatsu K."/>
            <person name="Kopischke S."/>
            <person name="Kubo M."/>
            <person name="Kyozuka J."/>
            <person name="Lagercrantz U."/>
            <person name="Lin S."/>
            <person name="Lindquist E."/>
            <person name="Lipzen A."/>
            <person name="Lu C."/>
            <person name="Luna E."/>
            <person name="Martienssen R."/>
            <person name="Minamino N."/>
            <person name="Mizutani M."/>
            <person name="Mizutani M."/>
            <person name="Mochizuki N."/>
            <person name="Monte I."/>
            <person name="Mosher R."/>
            <person name="Nagasaki H."/>
            <person name="Nakagami H."/>
            <person name="Naramoto S."/>
            <person name="Nishitani K."/>
            <person name="Ohtani M."/>
            <person name="Okamoto T."/>
            <person name="Okumura M."/>
            <person name="Phillips J."/>
            <person name="Pollak B."/>
            <person name="Reinders A."/>
            <person name="Roevekamp M."/>
            <person name="Sano R."/>
            <person name="Sawa S."/>
            <person name="Schmid M."/>
            <person name="Shirakawa M."/>
            <person name="Solano R."/>
            <person name="Spunde A."/>
            <person name="Suetsugu N."/>
            <person name="Sugano S."/>
            <person name="Sugiyama A."/>
            <person name="Sun R."/>
            <person name="Suzuki Y."/>
            <person name="Takenaka M."/>
            <person name="Takezawa D."/>
            <person name="Tomogane H."/>
            <person name="Tsuzuki M."/>
            <person name="Ueda T."/>
            <person name="Umeda M."/>
            <person name="Ward J."/>
            <person name="Watanabe Y."/>
            <person name="Yazaki K."/>
            <person name="Yokoyama R."/>
            <person name="Yoshitake Y."/>
            <person name="Yotsui I."/>
            <person name="Zachgo S."/>
            <person name="Schmutz J."/>
        </authorList>
    </citation>
    <scope>NUCLEOTIDE SEQUENCE [LARGE SCALE GENOMIC DNA]</scope>
    <source>
        <strain evidence="3">cv. B-3</strain>
    </source>
</reference>
<accession>A0A397YLL4</accession>
<evidence type="ECO:0000256" key="1">
    <source>
        <dbReference type="SAM" id="Phobius"/>
    </source>
</evidence>
<sequence>MKLSPVLYRFFDSFSLGLASGKRCSLSRLRRLCYWEKMIRFTSFSPASSPASYGPLVSMAVLVWFLWFLEW</sequence>
<proteinExistence type="predicted"/>
<evidence type="ECO:0000313" key="2">
    <source>
        <dbReference type="EMBL" id="RID53668.1"/>
    </source>
</evidence>
<keyword evidence="1" id="KW-0472">Membrane</keyword>
<keyword evidence="1" id="KW-0812">Transmembrane</keyword>
<name>A0A397YLL4_BRACM</name>
<protein>
    <submittedName>
        <fullName evidence="2">Uncharacterized protein</fullName>
    </submittedName>
</protein>
<organism evidence="2 3">
    <name type="scientific">Brassica campestris</name>
    <name type="common">Field mustard</name>
    <dbReference type="NCBI Taxonomy" id="3711"/>
    <lineage>
        <taxon>Eukaryota</taxon>
        <taxon>Viridiplantae</taxon>
        <taxon>Streptophyta</taxon>
        <taxon>Embryophyta</taxon>
        <taxon>Tracheophyta</taxon>
        <taxon>Spermatophyta</taxon>
        <taxon>Magnoliopsida</taxon>
        <taxon>eudicotyledons</taxon>
        <taxon>Gunneridae</taxon>
        <taxon>Pentapetalae</taxon>
        <taxon>rosids</taxon>
        <taxon>malvids</taxon>
        <taxon>Brassicales</taxon>
        <taxon>Brassicaceae</taxon>
        <taxon>Brassiceae</taxon>
        <taxon>Brassica</taxon>
    </lineage>
</organism>
<gene>
    <name evidence="2" type="ORF">BRARA_G01046</name>
</gene>
<dbReference type="EMBL" id="CM010634">
    <property type="protein sequence ID" value="RID53668.1"/>
    <property type="molecule type" value="Genomic_DNA"/>
</dbReference>
<feature type="transmembrane region" description="Helical" evidence="1">
    <location>
        <begin position="51"/>
        <end position="69"/>
    </location>
</feature>
<keyword evidence="1" id="KW-1133">Transmembrane helix</keyword>
<evidence type="ECO:0000313" key="3">
    <source>
        <dbReference type="Proteomes" id="UP000264353"/>
    </source>
</evidence>
<dbReference type="Proteomes" id="UP000264353">
    <property type="component" value="Chromosome A7"/>
</dbReference>